<feature type="transmembrane region" description="Helical" evidence="2">
    <location>
        <begin position="12"/>
        <end position="36"/>
    </location>
</feature>
<reference evidence="3" key="1">
    <citation type="journal article" date="2020" name="Stud. Mycol.">
        <title>101 Dothideomycetes genomes: a test case for predicting lifestyles and emergence of pathogens.</title>
        <authorList>
            <person name="Haridas S."/>
            <person name="Albert R."/>
            <person name="Binder M."/>
            <person name="Bloem J."/>
            <person name="Labutti K."/>
            <person name="Salamov A."/>
            <person name="Andreopoulos B."/>
            <person name="Baker S."/>
            <person name="Barry K."/>
            <person name="Bills G."/>
            <person name="Bluhm B."/>
            <person name="Cannon C."/>
            <person name="Castanera R."/>
            <person name="Culley D."/>
            <person name="Daum C."/>
            <person name="Ezra D."/>
            <person name="Gonzalez J."/>
            <person name="Henrissat B."/>
            <person name="Kuo A."/>
            <person name="Liang C."/>
            <person name="Lipzen A."/>
            <person name="Lutzoni F."/>
            <person name="Magnuson J."/>
            <person name="Mondo S."/>
            <person name="Nolan M."/>
            <person name="Ohm R."/>
            <person name="Pangilinan J."/>
            <person name="Park H.-J."/>
            <person name="Ramirez L."/>
            <person name="Alfaro M."/>
            <person name="Sun H."/>
            <person name="Tritt A."/>
            <person name="Yoshinaga Y."/>
            <person name="Zwiers L.-H."/>
            <person name="Turgeon B."/>
            <person name="Goodwin S."/>
            <person name="Spatafora J."/>
            <person name="Crous P."/>
            <person name="Grigoriev I."/>
        </authorList>
    </citation>
    <scope>NUCLEOTIDE SEQUENCE</scope>
    <source>
        <strain evidence="3">CBS 130266</strain>
    </source>
</reference>
<accession>A0A9P4NV16</accession>
<name>A0A9P4NV16_9PEZI</name>
<feature type="compositionally biased region" description="Polar residues" evidence="1">
    <location>
        <begin position="65"/>
        <end position="83"/>
    </location>
</feature>
<comment type="caution">
    <text evidence="3">The sequence shown here is derived from an EMBL/GenBank/DDBJ whole genome shotgun (WGS) entry which is preliminary data.</text>
</comment>
<organism evidence="3 4">
    <name type="scientific">Tothia fuscella</name>
    <dbReference type="NCBI Taxonomy" id="1048955"/>
    <lineage>
        <taxon>Eukaryota</taxon>
        <taxon>Fungi</taxon>
        <taxon>Dikarya</taxon>
        <taxon>Ascomycota</taxon>
        <taxon>Pezizomycotina</taxon>
        <taxon>Dothideomycetes</taxon>
        <taxon>Pleosporomycetidae</taxon>
        <taxon>Venturiales</taxon>
        <taxon>Cylindrosympodiaceae</taxon>
        <taxon>Tothia</taxon>
    </lineage>
</organism>
<keyword evidence="2" id="KW-1133">Transmembrane helix</keyword>
<feature type="region of interest" description="Disordered" evidence="1">
    <location>
        <begin position="55"/>
        <end position="87"/>
    </location>
</feature>
<dbReference type="EMBL" id="MU007024">
    <property type="protein sequence ID" value="KAF2432805.1"/>
    <property type="molecule type" value="Genomic_DNA"/>
</dbReference>
<protein>
    <submittedName>
        <fullName evidence="3">Uncharacterized protein</fullName>
    </submittedName>
</protein>
<keyword evidence="4" id="KW-1185">Reference proteome</keyword>
<evidence type="ECO:0000313" key="4">
    <source>
        <dbReference type="Proteomes" id="UP000800235"/>
    </source>
</evidence>
<proteinExistence type="predicted"/>
<evidence type="ECO:0000313" key="3">
    <source>
        <dbReference type="EMBL" id="KAF2432805.1"/>
    </source>
</evidence>
<sequence length="104" mass="11633">MKFSPSTNHVLGIVHTMAAMRASTLVVIGVAVGLHIAGQRMLPNWSVLANPLKITETERRRETTNQTGPFTTDQSTDRPSLAQTRPDRTYLPGMWQFSHHRHDG</sequence>
<dbReference type="Proteomes" id="UP000800235">
    <property type="component" value="Unassembled WGS sequence"/>
</dbReference>
<evidence type="ECO:0000256" key="2">
    <source>
        <dbReference type="SAM" id="Phobius"/>
    </source>
</evidence>
<keyword evidence="2" id="KW-0472">Membrane</keyword>
<keyword evidence="2" id="KW-0812">Transmembrane</keyword>
<gene>
    <name evidence="3" type="ORF">EJ08DRAFT_677383</name>
</gene>
<dbReference type="AlphaFoldDB" id="A0A9P4NV16"/>
<evidence type="ECO:0000256" key="1">
    <source>
        <dbReference type="SAM" id="MobiDB-lite"/>
    </source>
</evidence>